<dbReference type="SUPFAM" id="SSF88688">
    <property type="entry name" value="Families 57/38 glycoside transferase middle domain"/>
    <property type="match status" value="1"/>
</dbReference>
<dbReference type="GO" id="GO:0009313">
    <property type="term" value="P:oligosaccharide catabolic process"/>
    <property type="evidence" value="ECO:0007669"/>
    <property type="project" value="TreeGrafter"/>
</dbReference>
<evidence type="ECO:0000256" key="4">
    <source>
        <dbReference type="ARBA" id="ARBA00023295"/>
    </source>
</evidence>
<dbReference type="Gene3D" id="1.20.1270.50">
    <property type="entry name" value="Glycoside hydrolase family 38, central domain"/>
    <property type="match status" value="1"/>
</dbReference>
<dbReference type="GO" id="GO:0030246">
    <property type="term" value="F:carbohydrate binding"/>
    <property type="evidence" value="ECO:0007669"/>
    <property type="project" value="InterPro"/>
</dbReference>
<dbReference type="InterPro" id="IPR011013">
    <property type="entry name" value="Gal_mutarotase_sf_dom"/>
</dbReference>
<evidence type="ECO:0000256" key="2">
    <source>
        <dbReference type="ARBA" id="ARBA00022723"/>
    </source>
</evidence>
<sequence>MTKAHFVNHTHWDREWYFTTEDARVLSDQLFSDALCELEHHPEATFTLDGQVSIVDEYLQLHPTELARIRNLVARKQLFIGPWFTQTDALIPDSESIIRNLVIGIKETQRRYGQPMMIGYLPDTFGFNAQLPMLLNQVGIHDFISWRGINFKRQVDSVYFKWQGLGSAQVYAASFPLGYYTGQLAVESKHQLREFVKNRLDPGIEFEAQHGQNTEVLLPSGIDQMDIVHNVSASLKAINDLSQHQVFISSYPQFMKILHERADLKKYAGELRLPTYARVHRTIGSVRSRLKRQNFELEQIILKRVEPLAVIAQKCGISISNGLLLRIWKKLLENHAHDTLGGSVSDNVAVDIEHRFKQGFEAAAGVENLIKKRLAQRLKLAAHQVLVFNTETRAFSGYKDVQIISATKNLVFAQQYKATILRQTYVKPRKNIMQQTAKGFEFNDEPGYYKLVVRLFVEFTGLGYQVIDFTTGSQQLPAVQPQKKNEIQNESWQITYTGTGFDLKNADHLYKNAVQFVDEGNDGDTYDFSPVRADHELELPLVGTVSVVESPVYKQIEVKGTWELPRDLAERGAADPQTAMVAYRLRLTLTAADSVISGSLELDNQVVAHRLRLKLKTGINNEEAVAQIQGGFRKTHNLPISENWEQEFVEKPVNIYNFDKIVGMNDGQHGLFFCGKGEKEYELRADTLLITLMATTGQLGKPNLLWRPGRASGDTTSLGHKMTPTPAAQELGKNVFEFGIYGTQGAITENELALQVERWLTPTISYQLQQLDLFANRLDNKIWEIEFEPNSPVLSKQATFLKLAPAVVVTAVYPAYTIPGRVVVRLSNQGDEEVQLSSLQADFLLTNALEERLSETAEYVIKPYDMVTLISRK</sequence>
<evidence type="ECO:0000313" key="6">
    <source>
        <dbReference type="EMBL" id="KRL96873.1"/>
    </source>
</evidence>
<dbReference type="SMART" id="SM00872">
    <property type="entry name" value="Alpha-mann_mid"/>
    <property type="match status" value="1"/>
</dbReference>
<keyword evidence="4" id="KW-0326">Glycosidase</keyword>
<dbReference type="InterPro" id="IPR027291">
    <property type="entry name" value="Glyco_hydro_38_N_sf"/>
</dbReference>
<dbReference type="GeneID" id="98309368"/>
<dbReference type="PATRIC" id="fig|1423801.4.peg.2206"/>
<reference evidence="6 7" key="1">
    <citation type="journal article" date="2015" name="Genome Announc.">
        <title>Expanding the biotechnology potential of lactobacilli through comparative genomics of 213 strains and associated genera.</title>
        <authorList>
            <person name="Sun Z."/>
            <person name="Harris H.M."/>
            <person name="McCann A."/>
            <person name="Guo C."/>
            <person name="Argimon S."/>
            <person name="Zhang W."/>
            <person name="Yang X."/>
            <person name="Jeffery I.B."/>
            <person name="Cooney J.C."/>
            <person name="Kagawa T.F."/>
            <person name="Liu W."/>
            <person name="Song Y."/>
            <person name="Salvetti E."/>
            <person name="Wrobel A."/>
            <person name="Rasinkangas P."/>
            <person name="Parkhill J."/>
            <person name="Rea M.C."/>
            <person name="O'Sullivan O."/>
            <person name="Ritari J."/>
            <person name="Douillard F.P."/>
            <person name="Paul Ross R."/>
            <person name="Yang R."/>
            <person name="Briner A.E."/>
            <person name="Felis G.E."/>
            <person name="de Vos W.M."/>
            <person name="Barrangou R."/>
            <person name="Klaenhammer T.R."/>
            <person name="Caufield P.W."/>
            <person name="Cui Y."/>
            <person name="Zhang H."/>
            <person name="O'Toole P.W."/>
        </authorList>
    </citation>
    <scope>NUCLEOTIDE SEQUENCE [LARGE SCALE GENOMIC DNA]</scope>
    <source>
        <strain evidence="6 7">DSM 16230</strain>
    </source>
</reference>
<keyword evidence="3" id="KW-0378">Hydrolase</keyword>
<dbReference type="Gene3D" id="3.20.110.10">
    <property type="entry name" value="Glycoside hydrolase 38, N terminal domain"/>
    <property type="match status" value="1"/>
</dbReference>
<dbReference type="InterPro" id="IPR028995">
    <property type="entry name" value="Glyco_hydro_57/38_cen_sf"/>
</dbReference>
<dbReference type="SUPFAM" id="SSF88713">
    <property type="entry name" value="Glycoside hydrolase/deacetylase"/>
    <property type="match status" value="1"/>
</dbReference>
<dbReference type="InterPro" id="IPR037094">
    <property type="entry name" value="Glyco_hydro_38_cen_sf"/>
</dbReference>
<dbReference type="Pfam" id="PF09261">
    <property type="entry name" value="Alpha-mann_mid"/>
    <property type="match status" value="1"/>
</dbReference>
<proteinExistence type="inferred from homology"/>
<dbReference type="GO" id="GO:0046872">
    <property type="term" value="F:metal ion binding"/>
    <property type="evidence" value="ECO:0007669"/>
    <property type="project" value="UniProtKB-KW"/>
</dbReference>
<feature type="domain" description="Glycoside hydrolase family 38 central" evidence="5">
    <location>
        <begin position="278"/>
        <end position="356"/>
    </location>
</feature>
<dbReference type="OrthoDB" id="9764050at2"/>
<dbReference type="Proteomes" id="UP000051166">
    <property type="component" value="Unassembled WGS sequence"/>
</dbReference>
<dbReference type="Pfam" id="PF01074">
    <property type="entry name" value="Glyco_hydro_38N"/>
    <property type="match status" value="1"/>
</dbReference>
<dbReference type="Gene3D" id="2.70.98.30">
    <property type="entry name" value="Golgi alpha-mannosidase II, domain 4"/>
    <property type="match status" value="1"/>
</dbReference>
<dbReference type="InterPro" id="IPR000602">
    <property type="entry name" value="Glyco_hydro_38_N"/>
</dbReference>
<dbReference type="AlphaFoldDB" id="A0A0R1UUJ7"/>
<protein>
    <submittedName>
        <fullName evidence="6">Alpha-mannosidase</fullName>
    </submittedName>
</protein>
<gene>
    <name evidence="6" type="ORF">FD50_GL002159</name>
</gene>
<evidence type="ECO:0000259" key="5">
    <source>
        <dbReference type="SMART" id="SM00872"/>
    </source>
</evidence>
<evidence type="ECO:0000256" key="3">
    <source>
        <dbReference type="ARBA" id="ARBA00022801"/>
    </source>
</evidence>
<organism evidence="6 7">
    <name type="scientific">Liquorilactobacillus satsumensis DSM 16230 = JCM 12392</name>
    <dbReference type="NCBI Taxonomy" id="1423801"/>
    <lineage>
        <taxon>Bacteria</taxon>
        <taxon>Bacillati</taxon>
        <taxon>Bacillota</taxon>
        <taxon>Bacilli</taxon>
        <taxon>Lactobacillales</taxon>
        <taxon>Lactobacillaceae</taxon>
        <taxon>Liquorilactobacillus</taxon>
    </lineage>
</organism>
<dbReference type="EMBL" id="AZFQ01000055">
    <property type="protein sequence ID" value="KRL96873.1"/>
    <property type="molecule type" value="Genomic_DNA"/>
</dbReference>
<keyword evidence="7" id="KW-1185">Reference proteome</keyword>
<dbReference type="PANTHER" id="PTHR46017:SF2">
    <property type="entry name" value="MANNOSYLGLYCERATE HYDROLASE"/>
    <property type="match status" value="1"/>
</dbReference>
<evidence type="ECO:0000313" key="7">
    <source>
        <dbReference type="Proteomes" id="UP000051166"/>
    </source>
</evidence>
<dbReference type="InterPro" id="IPR011330">
    <property type="entry name" value="Glyco_hydro/deAcase_b/a-brl"/>
</dbReference>
<dbReference type="SUPFAM" id="SSF74650">
    <property type="entry name" value="Galactose mutarotase-like"/>
    <property type="match status" value="1"/>
</dbReference>
<comment type="caution">
    <text evidence="6">The sequence shown here is derived from an EMBL/GenBank/DDBJ whole genome shotgun (WGS) entry which is preliminary data.</text>
</comment>
<accession>A0A0R1UUJ7</accession>
<dbReference type="PANTHER" id="PTHR46017">
    <property type="entry name" value="ALPHA-MANNOSIDASE 2C1"/>
    <property type="match status" value="1"/>
</dbReference>
<keyword evidence="2" id="KW-0479">Metal-binding</keyword>
<dbReference type="InterPro" id="IPR015341">
    <property type="entry name" value="Glyco_hydro_38_cen"/>
</dbReference>
<name>A0A0R1UUJ7_9LACO</name>
<dbReference type="GO" id="GO:0004559">
    <property type="term" value="F:alpha-mannosidase activity"/>
    <property type="evidence" value="ECO:0007669"/>
    <property type="project" value="InterPro"/>
</dbReference>
<comment type="similarity">
    <text evidence="1">Belongs to the glycosyl hydrolase 38 family.</text>
</comment>
<dbReference type="RefSeq" id="WP_056962065.1">
    <property type="nucleotide sequence ID" value="NZ_AZFQ01000055.1"/>
</dbReference>
<dbReference type="GO" id="GO:0006013">
    <property type="term" value="P:mannose metabolic process"/>
    <property type="evidence" value="ECO:0007669"/>
    <property type="project" value="InterPro"/>
</dbReference>
<evidence type="ECO:0000256" key="1">
    <source>
        <dbReference type="ARBA" id="ARBA00009792"/>
    </source>
</evidence>
<dbReference type="STRING" id="1423801.FD50_GL002159"/>